<name>A0A1L9SZS5_9EURO</name>
<dbReference type="STRING" id="1036612.A0A1L9SZS5"/>
<evidence type="ECO:0000256" key="1">
    <source>
        <dbReference type="ARBA" id="ARBA00023239"/>
    </source>
</evidence>
<dbReference type="GeneID" id="63756296"/>
<dbReference type="InterPro" id="IPR002220">
    <property type="entry name" value="DapA-like"/>
</dbReference>
<evidence type="ECO:0000256" key="2">
    <source>
        <dbReference type="PIRNR" id="PIRNR001365"/>
    </source>
</evidence>
<dbReference type="AlphaFoldDB" id="A0A1L9SZS5"/>
<evidence type="ECO:0000256" key="4">
    <source>
        <dbReference type="PIRSR" id="PIRSR001365-2"/>
    </source>
</evidence>
<accession>A0A1L9SZS5</accession>
<feature type="binding site" evidence="4">
    <location>
        <position position="223"/>
    </location>
    <ligand>
        <name>pyruvate</name>
        <dbReference type="ChEBI" id="CHEBI:15361"/>
    </ligand>
</feature>
<comment type="similarity">
    <text evidence="2">Belongs to the DapA family.</text>
</comment>
<dbReference type="PRINTS" id="PR00146">
    <property type="entry name" value="DHPICSNTHASE"/>
</dbReference>
<evidence type="ECO:0000313" key="5">
    <source>
        <dbReference type="EMBL" id="OJJ52543.1"/>
    </source>
</evidence>
<dbReference type="SUPFAM" id="SSF51569">
    <property type="entry name" value="Aldolase"/>
    <property type="match status" value="1"/>
</dbReference>
<feature type="active site" description="Proton donor/acceptor" evidence="3">
    <location>
        <position position="151"/>
    </location>
</feature>
<dbReference type="PANTHER" id="PTHR12128:SF66">
    <property type="entry name" value="4-HYDROXY-2-OXOGLUTARATE ALDOLASE, MITOCHONDRIAL"/>
    <property type="match status" value="1"/>
</dbReference>
<sequence>MHSNGATKRAFPPGIHGPSVSFFNDDDQQDIDWATQERHLEYLVTSGLHGVVIAGSSGESCTLSQDEKAQLVRRTREIAQAKGKDNFAITIGCLGGSTRDIVQQTLVGHQNGADFALVLVPSTFHWAMTKQAIVQFFQEVADRSPISVMIYNFPNLLSGLDVDSDMLETLGAHPNICGVKLTCGGIAKVTRVAATFPPSQFGAVSGMSDWLVPALSVGAIGCISGVANVFPRVMVEIYNLYNDGKTAEAADLQKRLGQPEWGISTSDVNGMKWIITKMHGYPESSAHCRRPFPRFVDAEKQARALKLVAPFAAVEKELISKV</sequence>
<protein>
    <recommendedName>
        <fullName evidence="7">Dihydrodipicolinate synthase</fullName>
    </recommendedName>
</protein>
<organism evidence="5 6">
    <name type="scientific">Aspergillus sydowii CBS 593.65</name>
    <dbReference type="NCBI Taxonomy" id="1036612"/>
    <lineage>
        <taxon>Eukaryota</taxon>
        <taxon>Fungi</taxon>
        <taxon>Dikarya</taxon>
        <taxon>Ascomycota</taxon>
        <taxon>Pezizomycotina</taxon>
        <taxon>Eurotiomycetes</taxon>
        <taxon>Eurotiomycetidae</taxon>
        <taxon>Eurotiales</taxon>
        <taxon>Aspergillaceae</taxon>
        <taxon>Aspergillus</taxon>
        <taxon>Aspergillus subgen. Nidulantes</taxon>
    </lineage>
</organism>
<dbReference type="Proteomes" id="UP000184356">
    <property type="component" value="Unassembled WGS sequence"/>
</dbReference>
<dbReference type="SMART" id="SM01130">
    <property type="entry name" value="DHDPS"/>
    <property type="match status" value="1"/>
</dbReference>
<dbReference type="VEuPathDB" id="FungiDB:ASPSYDRAFT_1169646"/>
<evidence type="ECO:0000313" key="6">
    <source>
        <dbReference type="Proteomes" id="UP000184356"/>
    </source>
</evidence>
<proteinExistence type="inferred from homology"/>
<dbReference type="Pfam" id="PF00701">
    <property type="entry name" value="DHDPS"/>
    <property type="match status" value="1"/>
</dbReference>
<dbReference type="PIRSF" id="PIRSF001365">
    <property type="entry name" value="DHDPS"/>
    <property type="match status" value="1"/>
</dbReference>
<evidence type="ECO:0000256" key="3">
    <source>
        <dbReference type="PIRSR" id="PIRSR001365-1"/>
    </source>
</evidence>
<reference evidence="6" key="1">
    <citation type="journal article" date="2017" name="Genome Biol.">
        <title>Comparative genomics reveals high biological diversity and specific adaptations in the industrially and medically important fungal genus Aspergillus.</title>
        <authorList>
            <person name="de Vries R.P."/>
            <person name="Riley R."/>
            <person name="Wiebenga A."/>
            <person name="Aguilar-Osorio G."/>
            <person name="Amillis S."/>
            <person name="Uchima C.A."/>
            <person name="Anderluh G."/>
            <person name="Asadollahi M."/>
            <person name="Askin M."/>
            <person name="Barry K."/>
            <person name="Battaglia E."/>
            <person name="Bayram O."/>
            <person name="Benocci T."/>
            <person name="Braus-Stromeyer S.A."/>
            <person name="Caldana C."/>
            <person name="Canovas D."/>
            <person name="Cerqueira G.C."/>
            <person name="Chen F."/>
            <person name="Chen W."/>
            <person name="Choi C."/>
            <person name="Clum A."/>
            <person name="Dos Santos R.A."/>
            <person name="Damasio A.R."/>
            <person name="Diallinas G."/>
            <person name="Emri T."/>
            <person name="Fekete E."/>
            <person name="Flipphi M."/>
            <person name="Freyberg S."/>
            <person name="Gallo A."/>
            <person name="Gournas C."/>
            <person name="Habgood R."/>
            <person name="Hainaut M."/>
            <person name="Harispe M.L."/>
            <person name="Henrissat B."/>
            <person name="Hilden K.S."/>
            <person name="Hope R."/>
            <person name="Hossain A."/>
            <person name="Karabika E."/>
            <person name="Karaffa L."/>
            <person name="Karanyi Z."/>
            <person name="Krasevec N."/>
            <person name="Kuo A."/>
            <person name="Kusch H."/>
            <person name="LaButti K."/>
            <person name="Lagendijk E.L."/>
            <person name="Lapidus A."/>
            <person name="Levasseur A."/>
            <person name="Lindquist E."/>
            <person name="Lipzen A."/>
            <person name="Logrieco A.F."/>
            <person name="MacCabe A."/>
            <person name="Maekelae M.R."/>
            <person name="Malavazi I."/>
            <person name="Melin P."/>
            <person name="Meyer V."/>
            <person name="Mielnichuk N."/>
            <person name="Miskei M."/>
            <person name="Molnar A.P."/>
            <person name="Mule G."/>
            <person name="Ngan C.Y."/>
            <person name="Orejas M."/>
            <person name="Orosz E."/>
            <person name="Ouedraogo J.P."/>
            <person name="Overkamp K.M."/>
            <person name="Park H.-S."/>
            <person name="Perrone G."/>
            <person name="Piumi F."/>
            <person name="Punt P.J."/>
            <person name="Ram A.F."/>
            <person name="Ramon A."/>
            <person name="Rauscher S."/>
            <person name="Record E."/>
            <person name="Riano-Pachon D.M."/>
            <person name="Robert V."/>
            <person name="Roehrig J."/>
            <person name="Ruller R."/>
            <person name="Salamov A."/>
            <person name="Salih N.S."/>
            <person name="Samson R.A."/>
            <person name="Sandor E."/>
            <person name="Sanguinetti M."/>
            <person name="Schuetze T."/>
            <person name="Sepcic K."/>
            <person name="Shelest E."/>
            <person name="Sherlock G."/>
            <person name="Sophianopoulou V."/>
            <person name="Squina F.M."/>
            <person name="Sun H."/>
            <person name="Susca A."/>
            <person name="Todd R.B."/>
            <person name="Tsang A."/>
            <person name="Unkles S.E."/>
            <person name="van de Wiele N."/>
            <person name="van Rossen-Uffink D."/>
            <person name="Oliveira J.V."/>
            <person name="Vesth T.C."/>
            <person name="Visser J."/>
            <person name="Yu J.-H."/>
            <person name="Zhou M."/>
            <person name="Andersen M.R."/>
            <person name="Archer D.B."/>
            <person name="Baker S.E."/>
            <person name="Benoit I."/>
            <person name="Brakhage A.A."/>
            <person name="Braus G.H."/>
            <person name="Fischer R."/>
            <person name="Frisvad J.C."/>
            <person name="Goldman G.H."/>
            <person name="Houbraken J."/>
            <person name="Oakley B."/>
            <person name="Pocsi I."/>
            <person name="Scazzocchio C."/>
            <person name="Seiboth B."/>
            <person name="vanKuyk P.A."/>
            <person name="Wortman J."/>
            <person name="Dyer P.S."/>
            <person name="Grigoriev I.V."/>
        </authorList>
    </citation>
    <scope>NUCLEOTIDE SEQUENCE [LARGE SCALE GENOMIC DNA]</scope>
    <source>
        <strain evidence="6">CBS 593.65</strain>
    </source>
</reference>
<dbReference type="InterPro" id="IPR013785">
    <property type="entry name" value="Aldolase_TIM"/>
</dbReference>
<dbReference type="OrthoDB" id="191315at2759"/>
<evidence type="ECO:0008006" key="7">
    <source>
        <dbReference type="Google" id="ProtNLM"/>
    </source>
</evidence>
<feature type="active site" description="Schiff-base intermediate with substrate" evidence="3">
    <location>
        <position position="180"/>
    </location>
</feature>
<dbReference type="GO" id="GO:0008840">
    <property type="term" value="F:4-hydroxy-tetrahydrodipicolinate synthase activity"/>
    <property type="evidence" value="ECO:0007669"/>
    <property type="project" value="TreeGrafter"/>
</dbReference>
<dbReference type="EMBL" id="KV878601">
    <property type="protein sequence ID" value="OJJ52543.1"/>
    <property type="molecule type" value="Genomic_DNA"/>
</dbReference>
<dbReference type="Gene3D" id="3.20.20.70">
    <property type="entry name" value="Aldolase class I"/>
    <property type="match status" value="1"/>
</dbReference>
<keyword evidence="6" id="KW-1185">Reference proteome</keyword>
<dbReference type="RefSeq" id="XP_040696349.1">
    <property type="nucleotide sequence ID" value="XM_040840223.1"/>
</dbReference>
<keyword evidence="1 2" id="KW-0456">Lyase</keyword>
<dbReference type="CDD" id="cd00408">
    <property type="entry name" value="DHDPS-like"/>
    <property type="match status" value="1"/>
</dbReference>
<dbReference type="PANTHER" id="PTHR12128">
    <property type="entry name" value="DIHYDRODIPICOLINATE SYNTHASE"/>
    <property type="match status" value="1"/>
</dbReference>
<gene>
    <name evidence="5" type="ORF">ASPSYDRAFT_1169646</name>
</gene>